<proteinExistence type="predicted"/>
<gene>
    <name evidence="3" type="ORF">IAA93_06340</name>
</gene>
<name>A0A9D2UJ36_9BACT</name>
<dbReference type="Pfam" id="PF00535">
    <property type="entry name" value="Glycos_transf_2"/>
    <property type="match status" value="1"/>
</dbReference>
<dbReference type="InterPro" id="IPR001173">
    <property type="entry name" value="Glyco_trans_2-like"/>
</dbReference>
<dbReference type="Proteomes" id="UP000787625">
    <property type="component" value="Unassembled WGS sequence"/>
</dbReference>
<dbReference type="InterPro" id="IPR029044">
    <property type="entry name" value="Nucleotide-diphossugar_trans"/>
</dbReference>
<reference evidence="3" key="1">
    <citation type="journal article" date="2021" name="PeerJ">
        <title>Extensive microbial diversity within the chicken gut microbiome revealed by metagenomics and culture.</title>
        <authorList>
            <person name="Gilroy R."/>
            <person name="Ravi A."/>
            <person name="Getino M."/>
            <person name="Pursley I."/>
            <person name="Horton D.L."/>
            <person name="Alikhan N.F."/>
            <person name="Baker D."/>
            <person name="Gharbi K."/>
            <person name="Hall N."/>
            <person name="Watson M."/>
            <person name="Adriaenssens E.M."/>
            <person name="Foster-Nyarko E."/>
            <person name="Jarju S."/>
            <person name="Secka A."/>
            <person name="Antonio M."/>
            <person name="Oren A."/>
            <person name="Chaudhuri R.R."/>
            <person name="La Ragione R."/>
            <person name="Hildebrand F."/>
            <person name="Pallen M.J."/>
        </authorList>
    </citation>
    <scope>NUCLEOTIDE SEQUENCE</scope>
    <source>
        <strain evidence="3">MalCec1-1739</strain>
    </source>
</reference>
<evidence type="ECO:0000259" key="2">
    <source>
        <dbReference type="Pfam" id="PF00535"/>
    </source>
</evidence>
<dbReference type="AlphaFoldDB" id="A0A9D2UJ36"/>
<feature type="domain" description="Glycosyltransferase 2-like" evidence="2">
    <location>
        <begin position="8"/>
        <end position="141"/>
    </location>
</feature>
<dbReference type="EMBL" id="DWUP01000147">
    <property type="protein sequence ID" value="HJD53324.1"/>
    <property type="molecule type" value="Genomic_DNA"/>
</dbReference>
<dbReference type="PANTHER" id="PTHR22916">
    <property type="entry name" value="GLYCOSYLTRANSFERASE"/>
    <property type="match status" value="1"/>
</dbReference>
<evidence type="ECO:0000313" key="4">
    <source>
        <dbReference type="Proteomes" id="UP000787625"/>
    </source>
</evidence>
<organism evidence="3 4">
    <name type="scientific">Candidatus Avibacteroides avistercoris</name>
    <dbReference type="NCBI Taxonomy" id="2840690"/>
    <lineage>
        <taxon>Bacteria</taxon>
        <taxon>Pseudomonadati</taxon>
        <taxon>Bacteroidota</taxon>
        <taxon>Bacteroidia</taxon>
        <taxon>Bacteroidales</taxon>
        <taxon>Bacteroidaceae</taxon>
        <taxon>Bacteroidaceae incertae sedis</taxon>
        <taxon>Candidatus Avibacteroides</taxon>
    </lineage>
</organism>
<sequence>MRKKTDVTIIVIARNDWPQVERCLKSLMRQPGLTTEIVLLNDGSDDGASKAIKQFASSNKGIKLFEQKYKGLANSRNKAIRQIQGTYTLFVNQDQELLPYGLQLAYRAAAGSGADVLQLSYMLRDEANHKRQRMVRMPKAGDRPNGGEYIKAIGGRMQLATGNYANMIRSEYLKEHLMRFDPRLSDPDFDFFARAVIGAERVETTPHPLFITPLVHETDIEPSDDPVKTTALELEYVRRNFNEFAENNYLSGERIKAMRYVRFMHMLETERGLLAKALPPKDFNKWVHDTRRYVLAFGGWKHPARIMQRLGLKPLDVRPTKSNKNNTRHNADKTDA</sequence>
<dbReference type="CDD" id="cd00761">
    <property type="entry name" value="Glyco_tranf_GTA_type"/>
    <property type="match status" value="1"/>
</dbReference>
<accession>A0A9D2UJ36</accession>
<protein>
    <submittedName>
        <fullName evidence="3">Glycosyltransferase</fullName>
    </submittedName>
</protein>
<evidence type="ECO:0000256" key="1">
    <source>
        <dbReference type="SAM" id="MobiDB-lite"/>
    </source>
</evidence>
<comment type="caution">
    <text evidence="3">The sequence shown here is derived from an EMBL/GenBank/DDBJ whole genome shotgun (WGS) entry which is preliminary data.</text>
</comment>
<dbReference type="Gene3D" id="3.90.550.10">
    <property type="entry name" value="Spore Coat Polysaccharide Biosynthesis Protein SpsA, Chain A"/>
    <property type="match status" value="1"/>
</dbReference>
<feature type="region of interest" description="Disordered" evidence="1">
    <location>
        <begin position="313"/>
        <end position="336"/>
    </location>
</feature>
<dbReference type="PANTHER" id="PTHR22916:SF3">
    <property type="entry name" value="UDP-GLCNAC:BETAGAL BETA-1,3-N-ACETYLGLUCOSAMINYLTRANSFERASE-LIKE PROTEIN 1"/>
    <property type="match status" value="1"/>
</dbReference>
<dbReference type="SUPFAM" id="SSF53448">
    <property type="entry name" value="Nucleotide-diphospho-sugar transferases"/>
    <property type="match status" value="1"/>
</dbReference>
<reference evidence="3" key="2">
    <citation type="submission" date="2021-04" db="EMBL/GenBank/DDBJ databases">
        <authorList>
            <person name="Gilroy R."/>
        </authorList>
    </citation>
    <scope>NUCLEOTIDE SEQUENCE</scope>
    <source>
        <strain evidence="3">MalCec1-1739</strain>
    </source>
</reference>
<dbReference type="GO" id="GO:0016758">
    <property type="term" value="F:hexosyltransferase activity"/>
    <property type="evidence" value="ECO:0007669"/>
    <property type="project" value="UniProtKB-ARBA"/>
</dbReference>
<evidence type="ECO:0000313" key="3">
    <source>
        <dbReference type="EMBL" id="HJD53324.1"/>
    </source>
</evidence>